<evidence type="ECO:0000259" key="2">
    <source>
        <dbReference type="Pfam" id="PF09162"/>
    </source>
</evidence>
<dbReference type="AlphaFoldDB" id="A0A226DPF6"/>
<dbReference type="PANTHER" id="PTHR10662:SF22">
    <property type="entry name" value="NUCLEAR RNA EXPORT FACTOR 1"/>
    <property type="match status" value="1"/>
</dbReference>
<name>A0A226DPF6_FOLCA</name>
<proteinExistence type="predicted"/>
<dbReference type="InterPro" id="IPR012677">
    <property type="entry name" value="Nucleotide-bd_a/b_plait_sf"/>
</dbReference>
<dbReference type="Pfam" id="PF24048">
    <property type="entry name" value="LRR_NXF1-5"/>
    <property type="match status" value="1"/>
</dbReference>
<dbReference type="GO" id="GO:0005634">
    <property type="term" value="C:nucleus"/>
    <property type="evidence" value="ECO:0007669"/>
    <property type="project" value="TreeGrafter"/>
</dbReference>
<dbReference type="GO" id="GO:0016973">
    <property type="term" value="P:poly(A)+ mRNA export from nucleus"/>
    <property type="evidence" value="ECO:0007669"/>
    <property type="project" value="TreeGrafter"/>
</dbReference>
<evidence type="ECO:0000256" key="1">
    <source>
        <dbReference type="SAM" id="MobiDB-lite"/>
    </source>
</evidence>
<dbReference type="EMBL" id="LNIX01000015">
    <property type="protein sequence ID" value="OXA46537.1"/>
    <property type="molecule type" value="Genomic_DNA"/>
</dbReference>
<dbReference type="SUPFAM" id="SSF54928">
    <property type="entry name" value="RNA-binding domain, RBD"/>
    <property type="match status" value="1"/>
</dbReference>
<dbReference type="STRING" id="158441.A0A226DPF6"/>
<dbReference type="Gene3D" id="3.30.70.330">
    <property type="match status" value="1"/>
</dbReference>
<feature type="region of interest" description="Disordered" evidence="1">
    <location>
        <begin position="59"/>
        <end position="97"/>
    </location>
</feature>
<dbReference type="InterPro" id="IPR030217">
    <property type="entry name" value="NXF_fam"/>
</dbReference>
<accession>A0A226DPF6</accession>
<evidence type="ECO:0000259" key="3">
    <source>
        <dbReference type="Pfam" id="PF24048"/>
    </source>
</evidence>
<dbReference type="InterPro" id="IPR032675">
    <property type="entry name" value="LRR_dom_sf"/>
</dbReference>
<dbReference type="PANTHER" id="PTHR10662">
    <property type="entry name" value="NUCLEAR RNA EXPORT FACTOR"/>
    <property type="match status" value="1"/>
</dbReference>
<feature type="domain" description="Nuclear RNA export factor Tap RNA-binding" evidence="2">
    <location>
        <begin position="113"/>
        <end position="191"/>
    </location>
</feature>
<dbReference type="PROSITE" id="PS51450">
    <property type="entry name" value="LRR"/>
    <property type="match status" value="1"/>
</dbReference>
<dbReference type="Proteomes" id="UP000198287">
    <property type="component" value="Unassembled WGS sequence"/>
</dbReference>
<dbReference type="InterPro" id="IPR057125">
    <property type="entry name" value="NXF1/2/3/5-like_LRR"/>
</dbReference>
<dbReference type="InterPro" id="IPR015245">
    <property type="entry name" value="Tap_RNA-bd"/>
</dbReference>
<dbReference type="Pfam" id="PF09162">
    <property type="entry name" value="Tap-RNA_bind"/>
    <property type="match status" value="1"/>
</dbReference>
<reference evidence="4 5" key="1">
    <citation type="submission" date="2015-12" db="EMBL/GenBank/DDBJ databases">
        <title>The genome of Folsomia candida.</title>
        <authorList>
            <person name="Faddeeva A."/>
            <person name="Derks M.F."/>
            <person name="Anvar Y."/>
            <person name="Smit S."/>
            <person name="Van Straalen N."/>
            <person name="Roelofs D."/>
        </authorList>
    </citation>
    <scope>NUCLEOTIDE SEQUENCE [LARGE SCALE GENOMIC DNA]</scope>
    <source>
        <strain evidence="4 5">VU population</strain>
        <tissue evidence="4">Whole body</tissue>
    </source>
</reference>
<dbReference type="InterPro" id="IPR035979">
    <property type="entry name" value="RBD_domain_sf"/>
</dbReference>
<gene>
    <name evidence="4" type="ORF">Fcan01_18670</name>
</gene>
<dbReference type="GO" id="GO:0005737">
    <property type="term" value="C:cytoplasm"/>
    <property type="evidence" value="ECO:0007669"/>
    <property type="project" value="InterPro"/>
</dbReference>
<evidence type="ECO:0000313" key="5">
    <source>
        <dbReference type="Proteomes" id="UP000198287"/>
    </source>
</evidence>
<organism evidence="4 5">
    <name type="scientific">Folsomia candida</name>
    <name type="common">Springtail</name>
    <dbReference type="NCBI Taxonomy" id="158441"/>
    <lineage>
        <taxon>Eukaryota</taxon>
        <taxon>Metazoa</taxon>
        <taxon>Ecdysozoa</taxon>
        <taxon>Arthropoda</taxon>
        <taxon>Hexapoda</taxon>
        <taxon>Collembola</taxon>
        <taxon>Entomobryomorpha</taxon>
        <taxon>Isotomoidea</taxon>
        <taxon>Isotomidae</taxon>
        <taxon>Proisotominae</taxon>
        <taxon>Folsomia</taxon>
    </lineage>
</organism>
<dbReference type="OrthoDB" id="25872at2759"/>
<feature type="domain" description="NXF1/2/3/5-like leucine-rich repeat" evidence="3">
    <location>
        <begin position="212"/>
        <end position="332"/>
    </location>
</feature>
<dbReference type="Gene3D" id="3.80.10.10">
    <property type="entry name" value="Ribonuclease Inhibitor"/>
    <property type="match status" value="1"/>
</dbReference>
<protein>
    <submittedName>
        <fullName evidence="4">Nuclear RNA export factor 1</fullName>
    </submittedName>
</protein>
<dbReference type="InterPro" id="IPR001611">
    <property type="entry name" value="Leu-rich_rpt"/>
</dbReference>
<comment type="caution">
    <text evidence="4">The sequence shown here is derived from an EMBL/GenBank/DDBJ whole genome shotgun (WGS) entry which is preliminary data.</text>
</comment>
<sequence length="334" mass="37159">MPRYNNDGRSNKFVHMLGSSEGRKKFDQDDRNKFKFTLNKGGIQRKNRGGGAFARLDATGDTVMDPSEPSSSRSGHVHFEGAPRGKKFGGNNKQWRKQNQQGKNNAHIFGPLWHKILILNGKAYAKEFVLPALGQRCRIPFVPICYSVYGANTAFYVEGRSMAEALAECSGQIMSSDGQTIIAMRVTPSGAPPTAHIDEACEARIKTVLDLRYNSAMHTLNLENFYMSPEFVNDYFLPLYRPSVVQKLTELLQPHLDSIVGLDLSNNKLPALDGLSKIINKSTALKALNLRGNKIREMQSLDRISAPSIIELILEGNPVCDNTEDKEAFIRSRG</sequence>
<dbReference type="SUPFAM" id="SSF52058">
    <property type="entry name" value="L domain-like"/>
    <property type="match status" value="1"/>
</dbReference>
<dbReference type="OMA" id="HIDEACE"/>
<dbReference type="GO" id="GO:0003723">
    <property type="term" value="F:RNA binding"/>
    <property type="evidence" value="ECO:0007669"/>
    <property type="project" value="InterPro"/>
</dbReference>
<feature type="region of interest" description="Disordered" evidence="1">
    <location>
        <begin position="1"/>
        <end position="28"/>
    </location>
</feature>
<evidence type="ECO:0000313" key="4">
    <source>
        <dbReference type="EMBL" id="OXA46537.1"/>
    </source>
</evidence>
<keyword evidence="5" id="KW-1185">Reference proteome</keyword>